<evidence type="ECO:0000259" key="1">
    <source>
        <dbReference type="Pfam" id="PF12697"/>
    </source>
</evidence>
<dbReference type="EMBL" id="JAVDWH010000001">
    <property type="protein sequence ID" value="MDR7085317.1"/>
    <property type="molecule type" value="Genomic_DNA"/>
</dbReference>
<name>A0ABU1UJD7_9ACTN</name>
<evidence type="ECO:0000313" key="3">
    <source>
        <dbReference type="Proteomes" id="UP001257739"/>
    </source>
</evidence>
<dbReference type="Proteomes" id="UP001257739">
    <property type="component" value="Unassembled WGS sequence"/>
</dbReference>
<sequence>MYDFGGSESAAGSESTAPPRLLTALEFPRWIGEYASSRTIDTVTRRNDVGKGRPVLVLPGFSATDFMTGRLRSHLRRRGFHVYGWGQGRNVGLTDELVDGLIERFLEIADRHDEPVSIVGWSFGGLLARRLAHEYPDRVRQIICLGSPWRAEGERTRATAMFEKSRVRYGLSDRARDIVDQLRQPVPVPTTAIWSRSDGITSWSGCSVDETTVPAIAENVEVLSSHVGMVASPVVLAVVVNRLLQDPADWHRFEWRQLAGRTSANQQRKPA</sequence>
<dbReference type="RefSeq" id="WP_309965396.1">
    <property type="nucleotide sequence ID" value="NZ_JAVDWH010000001.1"/>
</dbReference>
<keyword evidence="3" id="KW-1185">Reference proteome</keyword>
<dbReference type="InterPro" id="IPR029058">
    <property type="entry name" value="AB_hydrolase_fold"/>
</dbReference>
<organism evidence="2 3">
    <name type="scientific">Aeromicrobium panaciterrae</name>
    <dbReference type="NCBI Taxonomy" id="363861"/>
    <lineage>
        <taxon>Bacteria</taxon>
        <taxon>Bacillati</taxon>
        <taxon>Actinomycetota</taxon>
        <taxon>Actinomycetes</taxon>
        <taxon>Propionibacteriales</taxon>
        <taxon>Nocardioidaceae</taxon>
        <taxon>Aeromicrobium</taxon>
    </lineage>
</organism>
<protein>
    <submittedName>
        <fullName evidence="2">Pimeloyl-ACP methyl ester carboxylesterase</fullName>
    </submittedName>
</protein>
<comment type="caution">
    <text evidence="2">The sequence shown here is derived from an EMBL/GenBank/DDBJ whole genome shotgun (WGS) entry which is preliminary data.</text>
</comment>
<dbReference type="Pfam" id="PF12697">
    <property type="entry name" value="Abhydrolase_6"/>
    <property type="match status" value="1"/>
</dbReference>
<proteinExistence type="predicted"/>
<feature type="domain" description="AB hydrolase-1" evidence="1">
    <location>
        <begin position="55"/>
        <end position="195"/>
    </location>
</feature>
<accession>A0ABU1UJD7</accession>
<dbReference type="SUPFAM" id="SSF53474">
    <property type="entry name" value="alpha/beta-Hydrolases"/>
    <property type="match status" value="1"/>
</dbReference>
<gene>
    <name evidence="2" type="ORF">J2X11_000156</name>
</gene>
<dbReference type="InterPro" id="IPR000073">
    <property type="entry name" value="AB_hydrolase_1"/>
</dbReference>
<evidence type="ECO:0000313" key="2">
    <source>
        <dbReference type="EMBL" id="MDR7085317.1"/>
    </source>
</evidence>
<reference evidence="2 3" key="1">
    <citation type="submission" date="2023-07" db="EMBL/GenBank/DDBJ databases">
        <title>Sorghum-associated microbial communities from plants grown in Nebraska, USA.</title>
        <authorList>
            <person name="Schachtman D."/>
        </authorList>
    </citation>
    <scope>NUCLEOTIDE SEQUENCE [LARGE SCALE GENOMIC DNA]</scope>
    <source>
        <strain evidence="2 3">BE248</strain>
    </source>
</reference>
<dbReference type="Gene3D" id="3.40.50.1820">
    <property type="entry name" value="alpha/beta hydrolase"/>
    <property type="match status" value="1"/>
</dbReference>